<dbReference type="InterPro" id="IPR011914">
    <property type="entry name" value="RfaE_dom_II"/>
</dbReference>
<dbReference type="InterPro" id="IPR050385">
    <property type="entry name" value="Archaeal_FAD_synthase"/>
</dbReference>
<dbReference type="GO" id="GO:0005975">
    <property type="term" value="P:carbohydrate metabolic process"/>
    <property type="evidence" value="ECO:0007669"/>
    <property type="project" value="InterPro"/>
</dbReference>
<evidence type="ECO:0000256" key="5">
    <source>
        <dbReference type="ARBA" id="ARBA00022840"/>
    </source>
</evidence>
<dbReference type="Gene3D" id="3.40.50.620">
    <property type="entry name" value="HUPs"/>
    <property type="match status" value="1"/>
</dbReference>
<proteinExistence type="predicted"/>
<evidence type="ECO:0000256" key="4">
    <source>
        <dbReference type="ARBA" id="ARBA00022741"/>
    </source>
</evidence>
<comment type="catalytic activity">
    <reaction evidence="7">
        <text>D-glycero-beta-D-manno-heptose 1-phosphate + ATP + H(+) = ADP-D-glycero-beta-D-manno-heptose + diphosphate</text>
        <dbReference type="Rhea" id="RHEA:27465"/>
        <dbReference type="ChEBI" id="CHEBI:15378"/>
        <dbReference type="ChEBI" id="CHEBI:30616"/>
        <dbReference type="ChEBI" id="CHEBI:33019"/>
        <dbReference type="ChEBI" id="CHEBI:59967"/>
        <dbReference type="ChEBI" id="CHEBI:61593"/>
        <dbReference type="EC" id="2.7.7.70"/>
    </reaction>
</comment>
<dbReference type="SUPFAM" id="SSF52374">
    <property type="entry name" value="Nucleotidylyl transferase"/>
    <property type="match status" value="1"/>
</dbReference>
<comment type="caution">
    <text evidence="9">The sequence shown here is derived from an EMBL/GenBank/DDBJ whole genome shotgun (WGS) entry which is preliminary data.</text>
</comment>
<dbReference type="GO" id="GO:0016773">
    <property type="term" value="F:phosphotransferase activity, alcohol group as acceptor"/>
    <property type="evidence" value="ECO:0007669"/>
    <property type="project" value="InterPro"/>
</dbReference>
<dbReference type="EC" id="2.7.7.70" evidence="1"/>
<keyword evidence="2" id="KW-0808">Transferase</keyword>
<keyword evidence="4" id="KW-0547">Nucleotide-binding</keyword>
<keyword evidence="6" id="KW-0119">Carbohydrate metabolism</keyword>
<accession>L8JR13</accession>
<dbReference type="Proteomes" id="UP000011135">
    <property type="component" value="Unassembled WGS sequence"/>
</dbReference>
<evidence type="ECO:0000313" key="10">
    <source>
        <dbReference type="Proteomes" id="UP000011135"/>
    </source>
</evidence>
<dbReference type="GO" id="GO:0016779">
    <property type="term" value="F:nucleotidyltransferase activity"/>
    <property type="evidence" value="ECO:0007669"/>
    <property type="project" value="UniProtKB-KW"/>
</dbReference>
<keyword evidence="3" id="KW-0548">Nucleotidyltransferase</keyword>
<dbReference type="NCBIfam" id="TIGR00125">
    <property type="entry name" value="cyt_tran_rel"/>
    <property type="match status" value="1"/>
</dbReference>
<keyword evidence="5" id="KW-0067">ATP-binding</keyword>
<evidence type="ECO:0000256" key="6">
    <source>
        <dbReference type="ARBA" id="ARBA00023277"/>
    </source>
</evidence>
<dbReference type="InterPro" id="IPR004821">
    <property type="entry name" value="Cyt_trans-like"/>
</dbReference>
<dbReference type="AlphaFoldDB" id="L8JR13"/>
<dbReference type="STRING" id="1237149.C900_04462"/>
<dbReference type="PANTHER" id="PTHR43793">
    <property type="entry name" value="FAD SYNTHASE"/>
    <property type="match status" value="1"/>
</dbReference>
<evidence type="ECO:0000256" key="2">
    <source>
        <dbReference type="ARBA" id="ARBA00022679"/>
    </source>
</evidence>
<protein>
    <recommendedName>
        <fullName evidence="1">D-glycero-beta-D-manno-heptose 1-phosphate adenylyltransferase</fullName>
        <ecNumber evidence="1">2.7.7.70</ecNumber>
    </recommendedName>
</protein>
<dbReference type="NCBIfam" id="TIGR02199">
    <property type="entry name" value="rfaE_dom_II"/>
    <property type="match status" value="1"/>
</dbReference>
<dbReference type="GO" id="GO:0005524">
    <property type="term" value="F:ATP binding"/>
    <property type="evidence" value="ECO:0007669"/>
    <property type="project" value="UniProtKB-KW"/>
</dbReference>
<evidence type="ECO:0000259" key="8">
    <source>
        <dbReference type="Pfam" id="PF01467"/>
    </source>
</evidence>
<evidence type="ECO:0000256" key="3">
    <source>
        <dbReference type="ARBA" id="ARBA00022695"/>
    </source>
</evidence>
<sequence length="161" mass="17818">MKATKDKILDRHILRQTVAGWKALGEKVVFTNGCFDILHLGHIDYLEKARALGDRLVIGLNTDSSVRRLKGETRPLNNEYSRGRVLASLAFVDAVTYFDEDTPYQLIGELLPDILVKGSDYLAENVVGADIVLGNGGRVETIQLVEGYSTTNLVDKIKSLE</sequence>
<dbReference type="Pfam" id="PF01467">
    <property type="entry name" value="CTP_transf_like"/>
    <property type="match status" value="1"/>
</dbReference>
<dbReference type="PANTHER" id="PTHR43793:SF2">
    <property type="entry name" value="BIFUNCTIONAL PROTEIN HLDE"/>
    <property type="match status" value="1"/>
</dbReference>
<gene>
    <name evidence="9" type="ORF">C900_04462</name>
</gene>
<evidence type="ECO:0000256" key="1">
    <source>
        <dbReference type="ARBA" id="ARBA00012519"/>
    </source>
</evidence>
<dbReference type="PATRIC" id="fig|1237149.3.peg.3978"/>
<dbReference type="InterPro" id="IPR014729">
    <property type="entry name" value="Rossmann-like_a/b/a_fold"/>
</dbReference>
<dbReference type="eggNOG" id="COG0615">
    <property type="taxonomic scope" value="Bacteria"/>
</dbReference>
<keyword evidence="10" id="KW-1185">Reference proteome</keyword>
<evidence type="ECO:0000313" key="9">
    <source>
        <dbReference type="EMBL" id="ELR69939.1"/>
    </source>
</evidence>
<reference evidence="9 10" key="1">
    <citation type="submission" date="2012-12" db="EMBL/GenBank/DDBJ databases">
        <title>Genome assembly of Fulvivirga imtechensis AK7.</title>
        <authorList>
            <person name="Nupur N."/>
            <person name="Khatri I."/>
            <person name="Kumar R."/>
            <person name="Subramanian S."/>
            <person name="Pinnaka A."/>
        </authorList>
    </citation>
    <scope>NUCLEOTIDE SEQUENCE [LARGE SCALE GENOMIC DNA]</scope>
    <source>
        <strain evidence="9 10">AK7</strain>
    </source>
</reference>
<organism evidence="9 10">
    <name type="scientific">Fulvivirga imtechensis AK7</name>
    <dbReference type="NCBI Taxonomy" id="1237149"/>
    <lineage>
        <taxon>Bacteria</taxon>
        <taxon>Pseudomonadati</taxon>
        <taxon>Bacteroidota</taxon>
        <taxon>Cytophagia</taxon>
        <taxon>Cytophagales</taxon>
        <taxon>Fulvivirgaceae</taxon>
        <taxon>Fulvivirga</taxon>
    </lineage>
</organism>
<dbReference type="RefSeq" id="WP_009581644.1">
    <property type="nucleotide sequence ID" value="NZ_AMZN01000064.1"/>
</dbReference>
<dbReference type="EMBL" id="AMZN01000064">
    <property type="protein sequence ID" value="ELR69939.1"/>
    <property type="molecule type" value="Genomic_DNA"/>
</dbReference>
<name>L8JR13_9BACT</name>
<evidence type="ECO:0000256" key="7">
    <source>
        <dbReference type="ARBA" id="ARBA00047428"/>
    </source>
</evidence>
<feature type="domain" description="Cytidyltransferase-like" evidence="8">
    <location>
        <begin position="30"/>
        <end position="124"/>
    </location>
</feature>